<evidence type="ECO:0000259" key="4">
    <source>
        <dbReference type="Pfam" id="PF00534"/>
    </source>
</evidence>
<dbReference type="RefSeq" id="WP_187097104.1">
    <property type="nucleotide sequence ID" value="NZ_CP059894.1"/>
</dbReference>
<dbReference type="Pfam" id="PF00534">
    <property type="entry name" value="Glycos_transf_1"/>
    <property type="match status" value="1"/>
</dbReference>
<accession>A0A7G8PEQ7</accession>
<dbReference type="GO" id="GO:0016757">
    <property type="term" value="F:glycosyltransferase activity"/>
    <property type="evidence" value="ECO:0007669"/>
    <property type="project" value="UniProtKB-KW"/>
</dbReference>
<dbReference type="KEGG" id="mflu:HZU40_32770"/>
<sequence length="363" mass="40124">MTDTAARRALWVSTSTATRGGIASYVRAMQQTPLWSEWEVRHVVTHRDGSTTQKIATFALGVVRFVIELIRFRPNVIHLHSSARGSLVRKALLLWISRPARVPVVLHMHGSAFQADCEQAPRLIRAAIGATLRRADAFVTLGDLWAARMRVTAPSARIVAIPNAVRLMDRNDQPPPGAPVNVVFLGRIGDHKGTFRLLDAWAKLVCEPGFSTPRGHLATLTIAGDGEVEKARRYRRELCLEDTVDVHDWLSERETGELLDRAHVLVLPSRNEGQPMAVLEAMARGVCVVATDVGGLPEMIGGECGLLIPPEDTEAIAMALRTVVYDHDLRARYGAAAHARVRDHFDTIRIASRIDALYRQVCR</sequence>
<evidence type="ECO:0000256" key="1">
    <source>
        <dbReference type="ARBA" id="ARBA00009481"/>
    </source>
</evidence>
<dbReference type="SUPFAM" id="SSF53756">
    <property type="entry name" value="UDP-Glycosyltransferase/glycogen phosphorylase"/>
    <property type="match status" value="1"/>
</dbReference>
<evidence type="ECO:0000256" key="2">
    <source>
        <dbReference type="ARBA" id="ARBA00022676"/>
    </source>
</evidence>
<dbReference type="AlphaFoldDB" id="A0A7G8PEQ7"/>
<name>A0A7G8PEQ7_9MYCO</name>
<dbReference type="CDD" id="cd03801">
    <property type="entry name" value="GT4_PimA-like"/>
    <property type="match status" value="1"/>
</dbReference>
<evidence type="ECO:0000259" key="5">
    <source>
        <dbReference type="Pfam" id="PF13579"/>
    </source>
</evidence>
<gene>
    <name evidence="6" type="ORF">HZU40_32770</name>
</gene>
<dbReference type="InterPro" id="IPR001296">
    <property type="entry name" value="Glyco_trans_1"/>
</dbReference>
<reference evidence="6 7" key="1">
    <citation type="submission" date="2020-07" db="EMBL/GenBank/DDBJ databases">
        <title>Draft genome sequence of four isobutane-metabolizing strains capable of cometabolically degrading diverse ether contaminants.</title>
        <authorList>
            <person name="Chen W."/>
            <person name="Faulkner N."/>
            <person name="Smith C."/>
            <person name="Hyman M."/>
        </authorList>
    </citation>
    <scope>NUCLEOTIDE SEQUENCE [LARGE SCALE GENOMIC DNA]</scope>
    <source>
        <strain evidence="6 7">2A</strain>
    </source>
</reference>
<evidence type="ECO:0000256" key="3">
    <source>
        <dbReference type="ARBA" id="ARBA00022679"/>
    </source>
</evidence>
<dbReference type="Proteomes" id="UP000515498">
    <property type="component" value="Chromosome"/>
</dbReference>
<feature type="domain" description="Glycosyl transferase family 1" evidence="4">
    <location>
        <begin position="170"/>
        <end position="338"/>
    </location>
</feature>
<dbReference type="PANTHER" id="PTHR12526:SF640">
    <property type="entry name" value="COLANIC ACID BIOSYNTHESIS GLYCOSYLTRANSFERASE WCAL-RELATED"/>
    <property type="match status" value="1"/>
</dbReference>
<keyword evidence="2" id="KW-0328">Glycosyltransferase</keyword>
<comment type="similarity">
    <text evidence="1">Belongs to the glycosyltransferase group 1 family. Glycosyltransferase 4 subfamily.</text>
</comment>
<organism evidence="6 7">
    <name type="scientific">Mycolicibacterium fluoranthenivorans</name>
    <dbReference type="NCBI Taxonomy" id="258505"/>
    <lineage>
        <taxon>Bacteria</taxon>
        <taxon>Bacillati</taxon>
        <taxon>Actinomycetota</taxon>
        <taxon>Actinomycetes</taxon>
        <taxon>Mycobacteriales</taxon>
        <taxon>Mycobacteriaceae</taxon>
        <taxon>Mycolicibacterium</taxon>
    </lineage>
</organism>
<dbReference type="InterPro" id="IPR028098">
    <property type="entry name" value="Glyco_trans_4-like_N"/>
</dbReference>
<dbReference type="PANTHER" id="PTHR12526">
    <property type="entry name" value="GLYCOSYLTRANSFERASE"/>
    <property type="match status" value="1"/>
</dbReference>
<dbReference type="Gene3D" id="3.40.50.2000">
    <property type="entry name" value="Glycogen Phosphorylase B"/>
    <property type="match status" value="2"/>
</dbReference>
<evidence type="ECO:0000313" key="7">
    <source>
        <dbReference type="Proteomes" id="UP000515498"/>
    </source>
</evidence>
<dbReference type="EMBL" id="CP059894">
    <property type="protein sequence ID" value="QNJ92823.1"/>
    <property type="molecule type" value="Genomic_DNA"/>
</dbReference>
<proteinExistence type="inferred from homology"/>
<protein>
    <submittedName>
        <fullName evidence="6">Glycosyltransferase family 4 protein</fullName>
    </submittedName>
</protein>
<feature type="domain" description="Glycosyltransferase subfamily 4-like N-terminal" evidence="5">
    <location>
        <begin position="56"/>
        <end position="163"/>
    </location>
</feature>
<dbReference type="Pfam" id="PF13579">
    <property type="entry name" value="Glyco_trans_4_4"/>
    <property type="match status" value="1"/>
</dbReference>
<evidence type="ECO:0000313" key="6">
    <source>
        <dbReference type="EMBL" id="QNJ92823.1"/>
    </source>
</evidence>
<keyword evidence="3 6" id="KW-0808">Transferase</keyword>